<gene>
    <name evidence="5" type="ORF">MGG_10236</name>
</gene>
<dbReference type="Pfam" id="PF24883">
    <property type="entry name" value="NPHP3_N"/>
    <property type="match status" value="1"/>
</dbReference>
<evidence type="ECO:0000313" key="6">
    <source>
        <dbReference type="Proteomes" id="UP000009058"/>
    </source>
</evidence>
<dbReference type="InterPro" id="IPR036770">
    <property type="entry name" value="Ankyrin_rpt-contain_sf"/>
</dbReference>
<name>A0A151V4N4_PYRO7</name>
<dbReference type="GO" id="GO:0009116">
    <property type="term" value="P:nucleoside metabolic process"/>
    <property type="evidence" value="ECO:0007669"/>
    <property type="project" value="InterPro"/>
</dbReference>
<dbReference type="RefSeq" id="XP_016846048.1">
    <property type="nucleotide sequence ID" value="XM_016990497.1"/>
</dbReference>
<dbReference type="InterPro" id="IPR027417">
    <property type="entry name" value="P-loop_NTPase"/>
</dbReference>
<dbReference type="SUPFAM" id="SSF48403">
    <property type="entry name" value="Ankyrin repeat"/>
    <property type="match status" value="1"/>
</dbReference>
<dbReference type="Gene3D" id="1.25.40.20">
    <property type="entry name" value="Ankyrin repeat-containing domain"/>
    <property type="match status" value="1"/>
</dbReference>
<feature type="compositionally biased region" description="Low complexity" evidence="2">
    <location>
        <begin position="925"/>
        <end position="940"/>
    </location>
</feature>
<dbReference type="InParanoid" id="A0A151V4N4"/>
<dbReference type="OMA" id="HICLEDH"/>
<organism evidence="5 6">
    <name type="scientific">Pyricularia oryzae (strain 70-15 / ATCC MYA-4617 / FGSC 8958)</name>
    <name type="common">Rice blast fungus</name>
    <name type="synonym">Magnaporthe oryzae</name>
    <dbReference type="NCBI Taxonomy" id="242507"/>
    <lineage>
        <taxon>Eukaryota</taxon>
        <taxon>Fungi</taxon>
        <taxon>Dikarya</taxon>
        <taxon>Ascomycota</taxon>
        <taxon>Pezizomycotina</taxon>
        <taxon>Sordariomycetes</taxon>
        <taxon>Sordariomycetidae</taxon>
        <taxon>Magnaporthales</taxon>
        <taxon>Pyriculariaceae</taxon>
        <taxon>Pyricularia</taxon>
    </lineage>
</organism>
<keyword evidence="3" id="KW-0732">Signal</keyword>
<feature type="chain" id="PRO_5007590013" description="Nephrocystin 3-like N-terminal domain-containing protein" evidence="3">
    <location>
        <begin position="17"/>
        <end position="1419"/>
    </location>
</feature>
<evidence type="ECO:0000256" key="2">
    <source>
        <dbReference type="SAM" id="MobiDB-lite"/>
    </source>
</evidence>
<dbReference type="PANTHER" id="PTHR46082">
    <property type="entry name" value="ATP/GTP-BINDING PROTEIN-RELATED"/>
    <property type="match status" value="1"/>
</dbReference>
<dbReference type="Gene3D" id="3.40.50.300">
    <property type="entry name" value="P-loop containing nucleotide triphosphate hydrolases"/>
    <property type="match status" value="1"/>
</dbReference>
<dbReference type="GeneID" id="2681831"/>
<proteinExistence type="predicted"/>
<dbReference type="SUPFAM" id="SSF52540">
    <property type="entry name" value="P-loop containing nucleoside triphosphate hydrolases"/>
    <property type="match status" value="1"/>
</dbReference>
<dbReference type="SMR" id="A0A151V4N4"/>
<dbReference type="Proteomes" id="UP000009058">
    <property type="component" value="Unassembled WGS sequence"/>
</dbReference>
<dbReference type="OrthoDB" id="7464126at2759"/>
<dbReference type="InterPro" id="IPR053137">
    <property type="entry name" value="NLR-like"/>
</dbReference>
<dbReference type="SUPFAM" id="SSF53167">
    <property type="entry name" value="Purine and uridine phosphorylases"/>
    <property type="match status" value="1"/>
</dbReference>
<reference evidence="5 6" key="1">
    <citation type="journal article" date="2005" name="Nature">
        <title>The genome sequence of the rice blast fungus Magnaporthe grisea.</title>
        <authorList>
            <person name="Dean R.A."/>
            <person name="Talbot N.J."/>
            <person name="Ebbole D.J."/>
            <person name="Farman M.L."/>
            <person name="Mitchell T.K."/>
            <person name="Orbach M.J."/>
            <person name="Thon M."/>
            <person name="Kulkarni R."/>
            <person name="Xu J.R."/>
            <person name="Pan H."/>
            <person name="Read N.D."/>
            <person name="Lee Y.H."/>
            <person name="Carbone I."/>
            <person name="Brown D."/>
            <person name="Oh Y.Y."/>
            <person name="Donofrio N."/>
            <person name="Jeong J.S."/>
            <person name="Soanes D.M."/>
            <person name="Djonovic S."/>
            <person name="Kolomiets E."/>
            <person name="Rehmeyer C."/>
            <person name="Li W."/>
            <person name="Harding M."/>
            <person name="Kim S."/>
            <person name="Lebrun M.H."/>
            <person name="Bohnert H."/>
            <person name="Coughlan S."/>
            <person name="Butler J."/>
            <person name="Calvo S."/>
            <person name="Ma L.J."/>
            <person name="Nicol R."/>
            <person name="Purcell S."/>
            <person name="Nusbaum C."/>
            <person name="Galagan J.E."/>
            <person name="Birren B.W."/>
        </authorList>
    </citation>
    <scope>NUCLEOTIDE SEQUENCE [LARGE SCALE GENOMIC DNA]</scope>
    <source>
        <strain evidence="6">70-15 / ATCC MYA-4617 / FGSC 8958</strain>
    </source>
</reference>
<sequence length="1419" mass="157738">MTIFLLYLASLDPTSCHTSQPMFYGERMPTLAAEEYIVAWVCPLPDVELPPARLMLDYEYEAPKYNTDYDKNTYIFGSICGHATVIATMPKGRTGNVNAARIAGPLRGSFPSIRIILLVGIGGAIPFGGKEYDGSADMPGNIFLGDVVVGAPGDGGPSVIHYDHGRTKKEGFEIVGKDIIARPDDRILSGLAVLKANYDFEGECIFDAAITKLMSNDYNKERFREPSRSTDLLFESSYDPGSEHLYGDCSACDHRRLIKRPARPVGGSHGLVFHFGRVASGNSVIQVGTRRDEIGRLCDGAICIEMEAAGVDTSAPCLVIRGISDYSDTHKNDLWKPYAAGQAAVFARTLLRTIQSNDIRSAAIYRNSGLARLLEDFDLVRRLKSTGGKHDDSGNDDFQLALQSLEYEDMNITRCGIQPVKSDTVSWLFAHPVFKEWRDGKHQDRDKNLIALNGGPGTGKSTLMKEAFERFSEVADTARPAASFFFGRDSGSKETSMSVMLRSLLHQLLPQIPSQQAQFTRLWRAKPRSKSWTWTEAELRMTFLRMLEEPTPRRVFVFVDAIDESDSRDRVYRFFIDTVRMNFSGKVPLSKSLAVCVSHRLGYDPYTKTIHICLEDHNNQAIVAFVERELDISVGHGDDRALLATEIVRKANHCFLWASLVLREIRIERARGRNLMAQLEYVKVLPAQLRQLYTSILRKIQPELRPVSLRLFQWALLSCRPLHIYEWHHILPFISEKPPLSLSEWKSSSDFTGEWRKPKDSTSRHTAVPVADDNMLEARIAELSGGLIKVDTISPAETGDDLGYGGGQSATSAAFAGSFDMHSGAYRIVKPRHESVYEYFLKSPWDGFKLLGEPSPNPVPLGHCSIMNTMLDYIKIRDLDDFLMPPSDRDYRSVGSKFSSVNSSRYLDTPDDRFSGDMDPEFDSTAKSYASRSSSGSRSTIADRYVHGEPSMLIQPWDPRGLTRDEMKPENRALSDGLISLAAEALGNPRLQWTQTWLNMQLGLRNVRSDPELDQPKPPIPPSTVAHAMLAESPDLLAYISSAFFSHATRSPSSSDEVRPLITRLSTDKTWERLSSLCGAETSGSSLIYQAYKLKLAPWIEVLVGTSTPQQRIAAGHEAIVQRNNRMLKLMLKRFKSLVSDVDETGATLLSHAVVLLNTSASFVLIDHGADVSAARTSLLSGSANACAVDSESSSEVKHVRAESTRPFTLVLGKLLRHCACKDARRRSAKHEAAFDRPCKDLRSQARLLENTGECDGEETALMARIQLIGLMGDYHLFRSKACLDSITKHFFSTFWEFNQAPFSNSRRSERCMMEIANHLLGVLSRTATFAWDDLVRVWVGSCGQYLNSMGQGTLLHYSATLDIPGLTAAVIRHGIDTSTLDLEGKTALQVATEHGNNAVVAVLLEHQHGTGITFPEIK</sequence>
<keyword evidence="1" id="KW-0677">Repeat</keyword>
<feature type="domain" description="Nephrocystin 3-like N-terminal" evidence="4">
    <location>
        <begin position="424"/>
        <end position="580"/>
    </location>
</feature>
<evidence type="ECO:0000313" key="5">
    <source>
        <dbReference type="EMBL" id="KYQ30544.1"/>
    </source>
</evidence>
<dbReference type="EMBL" id="JH165178">
    <property type="protein sequence ID" value="KYQ30544.1"/>
    <property type="molecule type" value="Genomic_DNA"/>
</dbReference>
<accession>A0A151V4N4</accession>
<evidence type="ECO:0000259" key="4">
    <source>
        <dbReference type="Pfam" id="PF24883"/>
    </source>
</evidence>
<feature type="region of interest" description="Disordered" evidence="2">
    <location>
        <begin position="909"/>
        <end position="940"/>
    </location>
</feature>
<evidence type="ECO:0000256" key="1">
    <source>
        <dbReference type="ARBA" id="ARBA00022737"/>
    </source>
</evidence>
<dbReference type="Gene3D" id="3.40.50.1580">
    <property type="entry name" value="Nucleoside phosphorylase domain"/>
    <property type="match status" value="1"/>
</dbReference>
<evidence type="ECO:0000256" key="3">
    <source>
        <dbReference type="SAM" id="SignalP"/>
    </source>
</evidence>
<dbReference type="InterPro" id="IPR035994">
    <property type="entry name" value="Nucleoside_phosphorylase_sf"/>
</dbReference>
<dbReference type="GO" id="GO:0003824">
    <property type="term" value="F:catalytic activity"/>
    <property type="evidence" value="ECO:0007669"/>
    <property type="project" value="InterPro"/>
</dbReference>
<feature type="signal peptide" evidence="3">
    <location>
        <begin position="1"/>
        <end position="16"/>
    </location>
</feature>
<dbReference type="eggNOG" id="KOG2029">
    <property type="taxonomic scope" value="Eukaryota"/>
</dbReference>
<dbReference type="KEGG" id="mgr:MGG_10236"/>
<keyword evidence="6" id="KW-1185">Reference proteome</keyword>
<dbReference type="InterPro" id="IPR056884">
    <property type="entry name" value="NPHP3-like_N"/>
</dbReference>
<protein>
    <recommendedName>
        <fullName evidence="4">Nephrocystin 3-like N-terminal domain-containing protein</fullName>
    </recommendedName>
</protein>
<dbReference type="VEuPathDB" id="FungiDB:MGG_10236"/>
<dbReference type="PANTHER" id="PTHR46082:SF6">
    <property type="entry name" value="AAA+ ATPASE DOMAIN-CONTAINING PROTEIN-RELATED"/>
    <property type="match status" value="1"/>
</dbReference>